<dbReference type="EMBL" id="CAJC01000118">
    <property type="protein sequence ID" value="CCI52766.1"/>
    <property type="molecule type" value="Genomic_DNA"/>
</dbReference>
<sequence length="58" mass="6652">MIYSSTNICDKFYNPLGLHICGKSFSPKYAYSRNEVSLSFCSCHFFHLLIPINDAEDI</sequence>
<dbReference type="AlphaFoldDB" id="A0A077M638"/>
<dbReference type="Proteomes" id="UP000035720">
    <property type="component" value="Unassembled WGS sequence"/>
</dbReference>
<accession>A0A077M638</accession>
<organism evidence="1 2">
    <name type="scientific">Nostocoides jenkinsii Ben 74</name>
    <dbReference type="NCBI Taxonomy" id="1193518"/>
    <lineage>
        <taxon>Bacteria</taxon>
        <taxon>Bacillati</taxon>
        <taxon>Actinomycetota</taxon>
        <taxon>Actinomycetes</taxon>
        <taxon>Micrococcales</taxon>
        <taxon>Intrasporangiaceae</taxon>
        <taxon>Nostocoides</taxon>
    </lineage>
</organism>
<evidence type="ECO:0000313" key="1">
    <source>
        <dbReference type="EMBL" id="CCI52766.1"/>
    </source>
</evidence>
<name>A0A077M638_9MICO</name>
<protein>
    <submittedName>
        <fullName evidence="1">Uncharacterized protein</fullName>
    </submittedName>
</protein>
<evidence type="ECO:0000313" key="2">
    <source>
        <dbReference type="Proteomes" id="UP000035720"/>
    </source>
</evidence>
<proteinExistence type="predicted"/>
<comment type="caution">
    <text evidence="1">The sequence shown here is derived from an EMBL/GenBank/DDBJ whole genome shotgun (WGS) entry which is preliminary data.</text>
</comment>
<gene>
    <name evidence="1" type="ORF">BN13_2040002</name>
</gene>
<keyword evidence="2" id="KW-1185">Reference proteome</keyword>
<reference evidence="1 2" key="1">
    <citation type="journal article" date="2013" name="ISME J.">
        <title>A metabolic model for members of the genus Tetrasphaera involved in enhanced biological phosphorus removal.</title>
        <authorList>
            <person name="Kristiansen R."/>
            <person name="Nguyen H.T.T."/>
            <person name="Saunders A.M."/>
            <person name="Nielsen J.L."/>
            <person name="Wimmer R."/>
            <person name="Le V.Q."/>
            <person name="McIlroy S.J."/>
            <person name="Petrovski S."/>
            <person name="Seviour R.J."/>
            <person name="Calteau A."/>
            <person name="Nielsen K.L."/>
            <person name="Nielsen P.H."/>
        </authorList>
    </citation>
    <scope>NUCLEOTIDE SEQUENCE [LARGE SCALE GENOMIC DNA]</scope>
    <source>
        <strain evidence="1 2">Ben 74</strain>
    </source>
</reference>